<dbReference type="Proteomes" id="UP001162541">
    <property type="component" value="Chromosome 4"/>
</dbReference>
<organism evidence="2 3">
    <name type="scientific">Marchantia polymorpha subsp. ruderalis</name>
    <dbReference type="NCBI Taxonomy" id="1480154"/>
    <lineage>
        <taxon>Eukaryota</taxon>
        <taxon>Viridiplantae</taxon>
        <taxon>Streptophyta</taxon>
        <taxon>Embryophyta</taxon>
        <taxon>Marchantiophyta</taxon>
        <taxon>Marchantiopsida</taxon>
        <taxon>Marchantiidae</taxon>
        <taxon>Marchantiales</taxon>
        <taxon>Marchantiaceae</taxon>
        <taxon>Marchantia</taxon>
    </lineage>
</organism>
<name>A0AAF6B9Z0_MARPO</name>
<gene>
    <name evidence="2" type="ORF">Mp_4g14770</name>
</gene>
<evidence type="ECO:0000313" key="3">
    <source>
        <dbReference type="Proteomes" id="UP001162541"/>
    </source>
</evidence>
<feature type="region of interest" description="Disordered" evidence="1">
    <location>
        <begin position="76"/>
        <end position="97"/>
    </location>
</feature>
<evidence type="ECO:0000256" key="1">
    <source>
        <dbReference type="SAM" id="MobiDB-lite"/>
    </source>
</evidence>
<dbReference type="EMBL" id="AP019869">
    <property type="protein sequence ID" value="BBN08824.1"/>
    <property type="molecule type" value="Genomic_DNA"/>
</dbReference>
<evidence type="ECO:0000313" key="2">
    <source>
        <dbReference type="EMBL" id="BBN08824.1"/>
    </source>
</evidence>
<proteinExistence type="predicted"/>
<feature type="compositionally biased region" description="Low complexity" evidence="1">
    <location>
        <begin position="76"/>
        <end position="95"/>
    </location>
</feature>
<dbReference type="AlphaFoldDB" id="A0AAF6B9Z0"/>
<accession>A0AAF6B9Z0</accession>
<protein>
    <submittedName>
        <fullName evidence="2">Uncharacterized protein</fullName>
    </submittedName>
</protein>
<reference evidence="3" key="1">
    <citation type="journal article" date="2020" name="Curr. Biol.">
        <title>Chromatin organization in early land plants reveals an ancestral association between H3K27me3, transposons, and constitutive heterochromatin.</title>
        <authorList>
            <person name="Montgomery S.A."/>
            <person name="Tanizawa Y."/>
            <person name="Galik B."/>
            <person name="Wang N."/>
            <person name="Ito T."/>
            <person name="Mochizuki T."/>
            <person name="Akimcheva S."/>
            <person name="Bowman J.L."/>
            <person name="Cognat V."/>
            <person name="Marechal-Drouard L."/>
            <person name="Ekker H."/>
            <person name="Hong S.F."/>
            <person name="Kohchi T."/>
            <person name="Lin S.S."/>
            <person name="Liu L.D."/>
            <person name="Nakamura Y."/>
            <person name="Valeeva L.R."/>
            <person name="Shakirov E.V."/>
            <person name="Shippen D.E."/>
            <person name="Wei W.L."/>
            <person name="Yagura M."/>
            <person name="Yamaoka S."/>
            <person name="Yamato K.T."/>
            <person name="Liu C."/>
            <person name="Berger F."/>
        </authorList>
    </citation>
    <scope>NUCLEOTIDE SEQUENCE [LARGE SCALE GENOMIC DNA]</scope>
    <source>
        <strain evidence="3">Tak-1</strain>
    </source>
</reference>
<sequence length="156" mass="16585">MPVWVILLVAGVLIVAAFVLVIAIHILDVHAEQQCAHLHDLTQRSLQQNQIPSPYQYRGGESQLCCVCGSVRFRRSQTSSGNNSLSRSKSSSRTGSAGGLLQPLVDAACGKTSLGSGSIECLSGLSSRRHGMASGLQGGWFNARNLFKKSSGSRKS</sequence>